<keyword evidence="3" id="KW-1185">Reference proteome</keyword>
<evidence type="ECO:0000256" key="1">
    <source>
        <dbReference type="SAM" id="Phobius"/>
    </source>
</evidence>
<dbReference type="EMBL" id="KZ805606">
    <property type="protein sequence ID" value="PVH93209.1"/>
    <property type="molecule type" value="Genomic_DNA"/>
</dbReference>
<protein>
    <submittedName>
        <fullName evidence="2">Uncharacterized protein</fullName>
    </submittedName>
</protein>
<name>A0A2V1D7T1_9PLEO</name>
<dbReference type="AlphaFoldDB" id="A0A2V1D7T1"/>
<accession>A0A2V1D7T1</accession>
<feature type="transmembrane region" description="Helical" evidence="1">
    <location>
        <begin position="84"/>
        <end position="104"/>
    </location>
</feature>
<keyword evidence="1" id="KW-0812">Transmembrane</keyword>
<reference evidence="2 3" key="1">
    <citation type="journal article" date="2018" name="Sci. Rep.">
        <title>Comparative genomics provides insights into the lifestyle and reveals functional heterogeneity of dark septate endophytic fungi.</title>
        <authorList>
            <person name="Knapp D.G."/>
            <person name="Nemeth J.B."/>
            <person name="Barry K."/>
            <person name="Hainaut M."/>
            <person name="Henrissat B."/>
            <person name="Johnson J."/>
            <person name="Kuo A."/>
            <person name="Lim J.H.P."/>
            <person name="Lipzen A."/>
            <person name="Nolan M."/>
            <person name="Ohm R.A."/>
            <person name="Tamas L."/>
            <person name="Grigoriev I.V."/>
            <person name="Spatafora J.W."/>
            <person name="Nagy L.G."/>
            <person name="Kovacs G.M."/>
        </authorList>
    </citation>
    <scope>NUCLEOTIDE SEQUENCE [LARGE SCALE GENOMIC DNA]</scope>
    <source>
        <strain evidence="2 3">DSE2036</strain>
    </source>
</reference>
<sequence length="108" mass="12566">MAYVCYVHVKSIHSTYSHSRTAIKERGDDVLANVNRIFHKNMGRMTSSNGIEGQHRQRKVRCFFQVKKKAENNKKKRLKTSTNISFLSIAISLFSSFIIDSRFLDYSF</sequence>
<evidence type="ECO:0000313" key="3">
    <source>
        <dbReference type="Proteomes" id="UP000244855"/>
    </source>
</evidence>
<organism evidence="2 3">
    <name type="scientific">Periconia macrospinosa</name>
    <dbReference type="NCBI Taxonomy" id="97972"/>
    <lineage>
        <taxon>Eukaryota</taxon>
        <taxon>Fungi</taxon>
        <taxon>Dikarya</taxon>
        <taxon>Ascomycota</taxon>
        <taxon>Pezizomycotina</taxon>
        <taxon>Dothideomycetes</taxon>
        <taxon>Pleosporomycetidae</taxon>
        <taxon>Pleosporales</taxon>
        <taxon>Massarineae</taxon>
        <taxon>Periconiaceae</taxon>
        <taxon>Periconia</taxon>
    </lineage>
</organism>
<proteinExistence type="predicted"/>
<keyword evidence="1" id="KW-0472">Membrane</keyword>
<gene>
    <name evidence="2" type="ORF">DM02DRAFT_243633</name>
</gene>
<evidence type="ECO:0000313" key="2">
    <source>
        <dbReference type="EMBL" id="PVH93209.1"/>
    </source>
</evidence>
<dbReference type="Proteomes" id="UP000244855">
    <property type="component" value="Unassembled WGS sequence"/>
</dbReference>
<keyword evidence="1" id="KW-1133">Transmembrane helix</keyword>